<organism evidence="2 3">
    <name type="scientific">Alcanivorax profundi</name>
    <dbReference type="NCBI Taxonomy" id="2338368"/>
    <lineage>
        <taxon>Bacteria</taxon>
        <taxon>Pseudomonadati</taxon>
        <taxon>Pseudomonadota</taxon>
        <taxon>Gammaproteobacteria</taxon>
        <taxon>Oceanospirillales</taxon>
        <taxon>Alcanivoracaceae</taxon>
        <taxon>Alcanivorax</taxon>
    </lineage>
</organism>
<evidence type="ECO:0008006" key="4">
    <source>
        <dbReference type="Google" id="ProtNLM"/>
    </source>
</evidence>
<sequence length="148" mass="15472">MRTLMVLLLATVASVSQAQLASDSASRLCQAASQESAYGALVDEMIESGEVALTAGAELLSVSCAEGGTVLGQMVNGMHAENLEYAVIDMGLSLSGTTVSLDGQELPLGEAMARLGQRGSGETREFVNAYLDDLADEDFNPNLRLSLK</sequence>
<keyword evidence="3" id="KW-1185">Reference proteome</keyword>
<feature type="chain" id="PRO_5018989867" description="DUF3015 domain-containing protein" evidence="1">
    <location>
        <begin position="19"/>
        <end position="148"/>
    </location>
</feature>
<gene>
    <name evidence="2" type="ORF">D4A39_01850</name>
</gene>
<feature type="signal peptide" evidence="1">
    <location>
        <begin position="1"/>
        <end position="18"/>
    </location>
</feature>
<name>A0A418Y282_9GAMM</name>
<dbReference type="RefSeq" id="WP_022984522.1">
    <property type="nucleotide sequence ID" value="NZ_CAXGPP010000038.1"/>
</dbReference>
<dbReference type="OrthoDB" id="6077139at2"/>
<comment type="caution">
    <text evidence="2">The sequence shown here is derived from an EMBL/GenBank/DDBJ whole genome shotgun (WGS) entry which is preliminary data.</text>
</comment>
<protein>
    <recommendedName>
        <fullName evidence="4">DUF3015 domain-containing protein</fullName>
    </recommendedName>
</protein>
<keyword evidence="1" id="KW-0732">Signal</keyword>
<proteinExistence type="predicted"/>
<evidence type="ECO:0000313" key="3">
    <source>
        <dbReference type="Proteomes" id="UP000283734"/>
    </source>
</evidence>
<dbReference type="EMBL" id="QYYA01000001">
    <property type="protein sequence ID" value="RJG19623.1"/>
    <property type="molecule type" value="Genomic_DNA"/>
</dbReference>
<evidence type="ECO:0000313" key="2">
    <source>
        <dbReference type="EMBL" id="RJG19623.1"/>
    </source>
</evidence>
<evidence type="ECO:0000256" key="1">
    <source>
        <dbReference type="SAM" id="SignalP"/>
    </source>
</evidence>
<accession>A0A418Y282</accession>
<dbReference type="AlphaFoldDB" id="A0A418Y282"/>
<dbReference type="Proteomes" id="UP000283734">
    <property type="component" value="Unassembled WGS sequence"/>
</dbReference>
<reference evidence="2 3" key="1">
    <citation type="submission" date="2018-09" db="EMBL/GenBank/DDBJ databases">
        <title>Alcanivorax profundi sp. nov., isolated from 1000 m-depth seawater of the Mariana Trench.</title>
        <authorList>
            <person name="Liu J."/>
        </authorList>
    </citation>
    <scope>NUCLEOTIDE SEQUENCE [LARGE SCALE GENOMIC DNA]</scope>
    <source>
        <strain evidence="2 3">MTEO17</strain>
    </source>
</reference>